<keyword evidence="1" id="KW-0805">Transcription regulation</keyword>
<dbReference type="InterPro" id="IPR011991">
    <property type="entry name" value="ArsR-like_HTH"/>
</dbReference>
<feature type="domain" description="HTH arsR-type" evidence="4">
    <location>
        <begin position="1"/>
        <end position="93"/>
    </location>
</feature>
<dbReference type="PROSITE" id="PS50987">
    <property type="entry name" value="HTH_ARSR_2"/>
    <property type="match status" value="1"/>
</dbReference>
<keyword evidence="2" id="KW-0238">DNA-binding</keyword>
<dbReference type="Pfam" id="PF01022">
    <property type="entry name" value="HTH_5"/>
    <property type="match status" value="1"/>
</dbReference>
<evidence type="ECO:0000256" key="1">
    <source>
        <dbReference type="ARBA" id="ARBA00023015"/>
    </source>
</evidence>
<dbReference type="PANTHER" id="PTHR33154:SF33">
    <property type="entry name" value="TRANSCRIPTIONAL REPRESSOR SDPR"/>
    <property type="match status" value="1"/>
</dbReference>
<protein>
    <submittedName>
        <fullName evidence="5">ArsR family transcriptional regulator</fullName>
    </submittedName>
</protein>
<dbReference type="PANTHER" id="PTHR33154">
    <property type="entry name" value="TRANSCRIPTIONAL REGULATOR, ARSR FAMILY"/>
    <property type="match status" value="1"/>
</dbReference>
<dbReference type="NCBIfam" id="NF033788">
    <property type="entry name" value="HTH_metalloreg"/>
    <property type="match status" value="1"/>
</dbReference>
<dbReference type="SUPFAM" id="SSF46785">
    <property type="entry name" value="Winged helix' DNA-binding domain"/>
    <property type="match status" value="1"/>
</dbReference>
<evidence type="ECO:0000256" key="3">
    <source>
        <dbReference type="ARBA" id="ARBA00023163"/>
    </source>
</evidence>
<dbReference type="EMBL" id="FMXO01000016">
    <property type="protein sequence ID" value="SDB53502.1"/>
    <property type="molecule type" value="Genomic_DNA"/>
</dbReference>
<dbReference type="InterPro" id="IPR036388">
    <property type="entry name" value="WH-like_DNA-bd_sf"/>
</dbReference>
<reference evidence="5 6" key="1">
    <citation type="submission" date="2016-10" db="EMBL/GenBank/DDBJ databases">
        <authorList>
            <person name="de Groot N.N."/>
        </authorList>
    </citation>
    <scope>NUCLEOTIDE SEQUENCE [LARGE SCALE GENOMIC DNA]</scope>
    <source>
        <strain evidence="5 6">ASO4-2</strain>
    </source>
</reference>
<accession>A0A1G6E820</accession>
<proteinExistence type="predicted"/>
<dbReference type="Gene3D" id="1.10.10.10">
    <property type="entry name" value="Winged helix-like DNA-binding domain superfamily/Winged helix DNA-binding domain"/>
    <property type="match status" value="1"/>
</dbReference>
<dbReference type="Proteomes" id="UP000198771">
    <property type="component" value="Unassembled WGS sequence"/>
</dbReference>
<dbReference type="InterPro" id="IPR001845">
    <property type="entry name" value="HTH_ArsR_DNA-bd_dom"/>
</dbReference>
<name>A0A1G6E820_9BACT</name>
<keyword evidence="6" id="KW-1185">Reference proteome</keyword>
<keyword evidence="3" id="KW-0804">Transcription</keyword>
<organism evidence="5 6">
    <name type="scientific">Desulfonatronum thiosulfatophilum</name>
    <dbReference type="NCBI Taxonomy" id="617002"/>
    <lineage>
        <taxon>Bacteria</taxon>
        <taxon>Pseudomonadati</taxon>
        <taxon>Thermodesulfobacteriota</taxon>
        <taxon>Desulfovibrionia</taxon>
        <taxon>Desulfovibrionales</taxon>
        <taxon>Desulfonatronaceae</taxon>
        <taxon>Desulfonatronum</taxon>
    </lineage>
</organism>
<dbReference type="RefSeq" id="WP_092122720.1">
    <property type="nucleotide sequence ID" value="NZ_FMXO01000016.1"/>
</dbReference>
<evidence type="ECO:0000256" key="2">
    <source>
        <dbReference type="ARBA" id="ARBA00023125"/>
    </source>
</evidence>
<dbReference type="OrthoDB" id="9800049at2"/>
<dbReference type="CDD" id="cd00090">
    <property type="entry name" value="HTH_ARSR"/>
    <property type="match status" value="1"/>
</dbReference>
<sequence>MQKNEFRSRIFKALGHPSRILLVDALFAGERCVCELRELVGADVSTVSKHLSVLKEAGIVGCEKRGANVYYYLRMECVKGFLSCVDRFNARRIEEHACILCGDRRQDSEHNNRHMVANQKH</sequence>
<dbReference type="STRING" id="617002.SAMN05660653_02651"/>
<dbReference type="GO" id="GO:0003677">
    <property type="term" value="F:DNA binding"/>
    <property type="evidence" value="ECO:0007669"/>
    <property type="project" value="UniProtKB-KW"/>
</dbReference>
<dbReference type="PRINTS" id="PR00778">
    <property type="entry name" value="HTHARSR"/>
</dbReference>
<dbReference type="GO" id="GO:0003700">
    <property type="term" value="F:DNA-binding transcription factor activity"/>
    <property type="evidence" value="ECO:0007669"/>
    <property type="project" value="InterPro"/>
</dbReference>
<evidence type="ECO:0000313" key="6">
    <source>
        <dbReference type="Proteomes" id="UP000198771"/>
    </source>
</evidence>
<dbReference type="SMART" id="SM00418">
    <property type="entry name" value="HTH_ARSR"/>
    <property type="match status" value="1"/>
</dbReference>
<evidence type="ECO:0000313" key="5">
    <source>
        <dbReference type="EMBL" id="SDB53502.1"/>
    </source>
</evidence>
<gene>
    <name evidence="5" type="ORF">SAMN05660653_02651</name>
</gene>
<dbReference type="InterPro" id="IPR051081">
    <property type="entry name" value="HTH_MetalResp_TranReg"/>
</dbReference>
<dbReference type="AlphaFoldDB" id="A0A1G6E820"/>
<evidence type="ECO:0000259" key="4">
    <source>
        <dbReference type="PROSITE" id="PS50987"/>
    </source>
</evidence>
<dbReference type="InterPro" id="IPR036390">
    <property type="entry name" value="WH_DNA-bd_sf"/>
</dbReference>